<dbReference type="PANTHER" id="PTHR31885:SF6">
    <property type="entry name" value="GH04784P"/>
    <property type="match status" value="1"/>
</dbReference>
<evidence type="ECO:0000256" key="2">
    <source>
        <dbReference type="ARBA" id="ARBA00007375"/>
    </source>
</evidence>
<evidence type="ECO:0000256" key="3">
    <source>
        <dbReference type="ARBA" id="ARBA00022692"/>
    </source>
</evidence>
<feature type="transmembrane region" description="Helical" evidence="6">
    <location>
        <begin position="18"/>
        <end position="37"/>
    </location>
</feature>
<comment type="caution">
    <text evidence="7">The sequence shown here is derived from an EMBL/GenBank/DDBJ whole genome shotgun (WGS) entry which is preliminary data.</text>
</comment>
<dbReference type="PANTHER" id="PTHR31885">
    <property type="entry name" value="GH04784P"/>
    <property type="match status" value="1"/>
</dbReference>
<dbReference type="InterPro" id="IPR012506">
    <property type="entry name" value="TMEM86B-like"/>
</dbReference>
<feature type="transmembrane region" description="Helical" evidence="6">
    <location>
        <begin position="212"/>
        <end position="231"/>
    </location>
</feature>
<dbReference type="Pfam" id="PF07947">
    <property type="entry name" value="YhhN"/>
    <property type="match status" value="1"/>
</dbReference>
<sequence length="240" mass="25582">MSATQPDVSASATLPARWWWGFVPFALISLVHIVALTLNADEIAAPTKLALMPALIIAVLWGGRGSTWGMSYTLLFAALALSWLGDGAGFFFPDAPTLPLMLLFFGLAHLCYIWLFAKRLAVRRFPRWSAIYLLWWIVTLAILSPVLLAQPGGGAWIAALGAYGVVLGATAATASRCNPVIATGAAFFLTSDTVLAFLLFAPDAMPAWSDPLVMLTYCTGQGLIAAGVIIADRALTPRSL</sequence>
<evidence type="ECO:0000256" key="1">
    <source>
        <dbReference type="ARBA" id="ARBA00004141"/>
    </source>
</evidence>
<keyword evidence="3 6" id="KW-0812">Transmembrane</keyword>
<dbReference type="RefSeq" id="WP_337337687.1">
    <property type="nucleotide sequence ID" value="NZ_JBBDGL010000002.1"/>
</dbReference>
<feature type="transmembrane region" description="Helical" evidence="6">
    <location>
        <begin position="154"/>
        <end position="173"/>
    </location>
</feature>
<dbReference type="Proteomes" id="UP001368654">
    <property type="component" value="Unassembled WGS sequence"/>
</dbReference>
<evidence type="ECO:0000256" key="4">
    <source>
        <dbReference type="ARBA" id="ARBA00022989"/>
    </source>
</evidence>
<keyword evidence="4 6" id="KW-1133">Transmembrane helix</keyword>
<reference evidence="7 8" key="1">
    <citation type="submission" date="2024-02" db="EMBL/GenBank/DDBJ databases">
        <authorList>
            <person name="Saticioglu I.B."/>
        </authorList>
    </citation>
    <scope>NUCLEOTIDE SEQUENCE [LARGE SCALE GENOMIC DNA]</scope>
    <source>
        <strain evidence="7 8">Mu-86</strain>
    </source>
</reference>
<comment type="similarity">
    <text evidence="2">Belongs to the TMEM86 family.</text>
</comment>
<gene>
    <name evidence="7" type="ORF">WDU96_06445</name>
</gene>
<name>A0ABU8LTK1_9MICO</name>
<protein>
    <submittedName>
        <fullName evidence="7">Lysoplasmalogenase family protein</fullName>
    </submittedName>
</protein>
<feature type="transmembrane region" description="Helical" evidence="6">
    <location>
        <begin position="74"/>
        <end position="92"/>
    </location>
</feature>
<feature type="transmembrane region" description="Helical" evidence="6">
    <location>
        <begin position="98"/>
        <end position="117"/>
    </location>
</feature>
<evidence type="ECO:0000313" key="8">
    <source>
        <dbReference type="Proteomes" id="UP001368654"/>
    </source>
</evidence>
<evidence type="ECO:0000256" key="6">
    <source>
        <dbReference type="SAM" id="Phobius"/>
    </source>
</evidence>
<dbReference type="EMBL" id="JBBDGL010000002">
    <property type="protein sequence ID" value="MEJ1155238.1"/>
    <property type="molecule type" value="Genomic_DNA"/>
</dbReference>
<accession>A0ABU8LTK1</accession>
<organism evidence="7 8">
    <name type="scientific">Microbacterium marmarense</name>
    <dbReference type="NCBI Taxonomy" id="3122051"/>
    <lineage>
        <taxon>Bacteria</taxon>
        <taxon>Bacillati</taxon>
        <taxon>Actinomycetota</taxon>
        <taxon>Actinomycetes</taxon>
        <taxon>Micrococcales</taxon>
        <taxon>Microbacteriaceae</taxon>
        <taxon>Microbacterium</taxon>
    </lineage>
</organism>
<keyword evidence="5 6" id="KW-0472">Membrane</keyword>
<evidence type="ECO:0000256" key="5">
    <source>
        <dbReference type="ARBA" id="ARBA00023136"/>
    </source>
</evidence>
<proteinExistence type="inferred from homology"/>
<evidence type="ECO:0000313" key="7">
    <source>
        <dbReference type="EMBL" id="MEJ1155238.1"/>
    </source>
</evidence>
<comment type="subcellular location">
    <subcellularLocation>
        <location evidence="1">Membrane</location>
        <topology evidence="1">Multi-pass membrane protein</topology>
    </subcellularLocation>
</comment>
<feature type="transmembrane region" description="Helical" evidence="6">
    <location>
        <begin position="129"/>
        <end position="148"/>
    </location>
</feature>
<feature type="transmembrane region" description="Helical" evidence="6">
    <location>
        <begin position="180"/>
        <end position="200"/>
    </location>
</feature>
<feature type="transmembrane region" description="Helical" evidence="6">
    <location>
        <begin position="43"/>
        <end position="62"/>
    </location>
</feature>
<keyword evidence="8" id="KW-1185">Reference proteome</keyword>